<evidence type="ECO:0000313" key="5">
    <source>
        <dbReference type="WBParaSite" id="NBR_0000811201-mRNA-1"/>
    </source>
</evidence>
<dbReference type="AlphaFoldDB" id="A0A0N4XYF6"/>
<dbReference type="InterPro" id="IPR036612">
    <property type="entry name" value="KH_dom_type_1_sf"/>
</dbReference>
<proteinExistence type="predicted"/>
<dbReference type="PROSITE" id="PS50084">
    <property type="entry name" value="KH_TYPE_1"/>
    <property type="match status" value="3"/>
</dbReference>
<feature type="compositionally biased region" description="Low complexity" evidence="3">
    <location>
        <begin position="86"/>
        <end position="107"/>
    </location>
</feature>
<evidence type="ECO:0000256" key="3">
    <source>
        <dbReference type="SAM" id="MobiDB-lite"/>
    </source>
</evidence>
<dbReference type="OMA" id="PNNMVGA"/>
<keyword evidence="1" id="KW-0677">Repeat</keyword>
<dbReference type="PANTHER" id="PTHR10288">
    <property type="entry name" value="KH DOMAIN CONTAINING RNA BINDING PROTEIN"/>
    <property type="match status" value="1"/>
</dbReference>
<accession>A0A0N4XYF6</accession>
<evidence type="ECO:0000256" key="1">
    <source>
        <dbReference type="ARBA" id="ARBA00022737"/>
    </source>
</evidence>
<feature type="compositionally biased region" description="Basic and acidic residues" evidence="3">
    <location>
        <begin position="468"/>
        <end position="484"/>
    </location>
</feature>
<evidence type="ECO:0000259" key="4">
    <source>
        <dbReference type="SMART" id="SM00322"/>
    </source>
</evidence>
<evidence type="ECO:0000256" key="2">
    <source>
        <dbReference type="PROSITE-ProRule" id="PRU00117"/>
    </source>
</evidence>
<dbReference type="Pfam" id="PF00013">
    <property type="entry name" value="KH_1"/>
    <property type="match status" value="3"/>
</dbReference>
<feature type="compositionally biased region" description="Polar residues" evidence="3">
    <location>
        <begin position="71"/>
        <end position="83"/>
    </location>
</feature>
<dbReference type="InterPro" id="IPR004087">
    <property type="entry name" value="KH_dom"/>
</dbReference>
<reference evidence="5" key="1">
    <citation type="submission" date="2017-02" db="UniProtKB">
        <authorList>
            <consortium name="WormBaseParasite"/>
        </authorList>
    </citation>
    <scope>IDENTIFICATION</scope>
</reference>
<feature type="region of interest" description="Disordered" evidence="3">
    <location>
        <begin position="577"/>
        <end position="613"/>
    </location>
</feature>
<keyword evidence="2" id="KW-0694">RNA-binding</keyword>
<dbReference type="SMART" id="SM00322">
    <property type="entry name" value="KH"/>
    <property type="match status" value="4"/>
</dbReference>
<feature type="region of interest" description="Disordered" evidence="3">
    <location>
        <begin position="436"/>
        <end position="484"/>
    </location>
</feature>
<feature type="compositionally biased region" description="Low complexity" evidence="3">
    <location>
        <begin position="602"/>
        <end position="611"/>
    </location>
</feature>
<sequence length="670" mass="73021">MDYYQQARPPASAAQPTHQYVQYSAQAGATSSQMYYQQQPIGHQPQQPPSYQFPIQAASATTNMDYGHSIGATQQSGMSGSHNHSQHQQGGVMGQGVQQRRGVSQRGGPPPVDSATSIQNAPHMRLSPQQVGSLYDSPSALRTTVSKFVDILVQSFNFKELPLRIVIDSKHVGAIIGTGGNNVREITKESKARVVVDVQRTVKDQQGHSEKIISILGHLENCSKACVKILEVVQRENEKDENRDNSEVELKIRAHNQLVGRLIGKQGATIKRIMQDTGTTIYVSKCENLVIFFGSDLSMVMMYCSSEQASRAAELSSMSGLMPPFPDAVLTMERTITVKGPSIEVVSAAEQKISARLRQSYETDLQHRMSFTGIPAMPGMIHPIGDAYAALAASTMRPIGGPMCGVGGRVDVSKTTRMWVPNSMVGAIIGSKARRMLGGGERKDAEKKEEAEKAKEEGSGDAPSQAEGEEKPHTEAPAVEDKRNDVGYAIIDENSESTRKFSLPSKSNFDGERLVTITGNDAQQYRAQFLIFNRVAEQSQHLIDEVKLRTELTVPSRLVGRIIGKGGQNVRELQRITGASVKIPEDEPKVTDPTSQEEPKEGSSSPSPSDSGTVVRIVGNFLATQSVQVRIGQLIADFQRATNLHGDRRKEEQPDSSRKQSPPSHVNGAE</sequence>
<dbReference type="WBParaSite" id="NBR_0000811201-mRNA-1">
    <property type="protein sequence ID" value="NBR_0000811201-mRNA-1"/>
    <property type="gene ID" value="NBR_0000811201"/>
</dbReference>
<feature type="compositionally biased region" description="Basic and acidic residues" evidence="3">
    <location>
        <begin position="440"/>
        <end position="458"/>
    </location>
</feature>
<dbReference type="Gene3D" id="3.30.1370.10">
    <property type="entry name" value="K Homology domain, type 1"/>
    <property type="match status" value="2"/>
</dbReference>
<feature type="domain" description="K Homology" evidence="4">
    <location>
        <begin position="412"/>
        <end position="536"/>
    </location>
</feature>
<dbReference type="GO" id="GO:0003723">
    <property type="term" value="F:RNA binding"/>
    <property type="evidence" value="ECO:0007669"/>
    <property type="project" value="UniProtKB-UniRule"/>
</dbReference>
<dbReference type="InterPro" id="IPR004088">
    <property type="entry name" value="KH_dom_type_1"/>
</dbReference>
<feature type="domain" description="K Homology" evidence="4">
    <location>
        <begin position="246"/>
        <end position="358"/>
    </location>
</feature>
<feature type="domain" description="K Homology" evidence="4">
    <location>
        <begin position="546"/>
        <end position="636"/>
    </location>
</feature>
<feature type="compositionally biased region" description="Basic and acidic residues" evidence="3">
    <location>
        <begin position="645"/>
        <end position="658"/>
    </location>
</feature>
<protein>
    <submittedName>
        <fullName evidence="5">KH domain-containing protein</fullName>
    </submittedName>
</protein>
<organism evidence="5">
    <name type="scientific">Nippostrongylus brasiliensis</name>
    <name type="common">Rat hookworm</name>
    <dbReference type="NCBI Taxonomy" id="27835"/>
    <lineage>
        <taxon>Eukaryota</taxon>
        <taxon>Metazoa</taxon>
        <taxon>Ecdysozoa</taxon>
        <taxon>Nematoda</taxon>
        <taxon>Chromadorea</taxon>
        <taxon>Rhabditida</taxon>
        <taxon>Rhabditina</taxon>
        <taxon>Rhabditomorpha</taxon>
        <taxon>Strongyloidea</taxon>
        <taxon>Heligmosomidae</taxon>
        <taxon>Nippostrongylus</taxon>
    </lineage>
</organism>
<dbReference type="SUPFAM" id="SSF54791">
    <property type="entry name" value="Eukaryotic type KH-domain (KH-domain type I)"/>
    <property type="match status" value="3"/>
</dbReference>
<dbReference type="CDD" id="cd22403">
    <property type="entry name" value="KH-I_IGF2BP_rpt4"/>
    <property type="match status" value="1"/>
</dbReference>
<dbReference type="Gene3D" id="3.30.310.210">
    <property type="match status" value="1"/>
</dbReference>
<feature type="domain" description="K Homology" evidence="4">
    <location>
        <begin position="159"/>
        <end position="234"/>
    </location>
</feature>
<name>A0A0N4XYF6_NIPBR</name>
<feature type="region of interest" description="Disordered" evidence="3">
    <location>
        <begin position="640"/>
        <end position="670"/>
    </location>
</feature>
<feature type="region of interest" description="Disordered" evidence="3">
    <location>
        <begin position="66"/>
        <end position="122"/>
    </location>
</feature>